<keyword evidence="4" id="KW-0479">Metal-binding</keyword>
<keyword evidence="3" id="KW-0344">Guanine-nucleotide releasing factor</keyword>
<keyword evidence="13" id="KW-1185">Reference proteome</keyword>
<dbReference type="PANTHER" id="PTHR12673">
    <property type="entry name" value="FACIOGENITAL DYSPLASIA PROTEIN"/>
    <property type="match status" value="1"/>
</dbReference>
<feature type="compositionally biased region" description="Low complexity" evidence="9">
    <location>
        <begin position="283"/>
        <end position="305"/>
    </location>
</feature>
<evidence type="ECO:0000259" key="10">
    <source>
        <dbReference type="PROSITE" id="PS50010"/>
    </source>
</evidence>
<protein>
    <submittedName>
        <fullName evidence="12">874_t:CDS:1</fullName>
    </submittedName>
</protein>
<dbReference type="SUPFAM" id="SSF57903">
    <property type="entry name" value="FYVE/PHD zinc finger"/>
    <property type="match status" value="1"/>
</dbReference>
<dbReference type="InterPro" id="IPR017455">
    <property type="entry name" value="Znf_FYVE-rel"/>
</dbReference>
<name>A0A9N8ZNF7_9GLOM</name>
<feature type="coiled-coil region" evidence="8">
    <location>
        <begin position="635"/>
        <end position="669"/>
    </location>
</feature>
<evidence type="ECO:0000313" key="12">
    <source>
        <dbReference type="EMBL" id="CAG8502203.1"/>
    </source>
</evidence>
<dbReference type="Pfam" id="PF00621">
    <property type="entry name" value="RhoGEF"/>
    <property type="match status" value="1"/>
</dbReference>
<dbReference type="GO" id="GO:0008270">
    <property type="term" value="F:zinc ion binding"/>
    <property type="evidence" value="ECO:0007669"/>
    <property type="project" value="UniProtKB-KW"/>
</dbReference>
<evidence type="ECO:0000256" key="9">
    <source>
        <dbReference type="SAM" id="MobiDB-lite"/>
    </source>
</evidence>
<feature type="compositionally biased region" description="Polar residues" evidence="9">
    <location>
        <begin position="249"/>
        <end position="260"/>
    </location>
</feature>
<gene>
    <name evidence="12" type="ORF">PBRASI_LOCUS2667</name>
</gene>
<dbReference type="SMART" id="SM00064">
    <property type="entry name" value="FYVE"/>
    <property type="match status" value="1"/>
</dbReference>
<keyword evidence="6" id="KW-0862">Zinc</keyword>
<evidence type="ECO:0000256" key="4">
    <source>
        <dbReference type="ARBA" id="ARBA00022723"/>
    </source>
</evidence>
<evidence type="ECO:0000256" key="2">
    <source>
        <dbReference type="ARBA" id="ARBA00022490"/>
    </source>
</evidence>
<evidence type="ECO:0000256" key="6">
    <source>
        <dbReference type="ARBA" id="ARBA00022833"/>
    </source>
</evidence>
<keyword evidence="8" id="KW-0175">Coiled coil</keyword>
<evidence type="ECO:0000256" key="5">
    <source>
        <dbReference type="ARBA" id="ARBA00022771"/>
    </source>
</evidence>
<dbReference type="InterPro" id="IPR013083">
    <property type="entry name" value="Znf_RING/FYVE/PHD"/>
</dbReference>
<accession>A0A9N8ZNF7</accession>
<feature type="domain" description="FYVE-type" evidence="11">
    <location>
        <begin position="694"/>
        <end position="756"/>
    </location>
</feature>
<dbReference type="Gene3D" id="3.30.40.10">
    <property type="entry name" value="Zinc/RING finger domain, C3HC4 (zinc finger)"/>
    <property type="match status" value="1"/>
</dbReference>
<comment type="caution">
    <text evidence="12">The sequence shown here is derived from an EMBL/GenBank/DDBJ whole genome shotgun (WGS) entry which is preliminary data.</text>
</comment>
<evidence type="ECO:0000256" key="8">
    <source>
        <dbReference type="SAM" id="Coils"/>
    </source>
</evidence>
<evidence type="ECO:0000256" key="3">
    <source>
        <dbReference type="ARBA" id="ARBA00022658"/>
    </source>
</evidence>
<dbReference type="PANTHER" id="PTHR12673:SF159">
    <property type="entry name" value="LD03170P"/>
    <property type="match status" value="1"/>
</dbReference>
<dbReference type="InterPro" id="IPR000219">
    <property type="entry name" value="DH_dom"/>
</dbReference>
<keyword evidence="2" id="KW-0963">Cytoplasm</keyword>
<feature type="compositionally biased region" description="Polar residues" evidence="9">
    <location>
        <begin position="227"/>
        <end position="238"/>
    </location>
</feature>
<dbReference type="CDD" id="cd00160">
    <property type="entry name" value="RhoGEF"/>
    <property type="match status" value="1"/>
</dbReference>
<dbReference type="InterPro" id="IPR035899">
    <property type="entry name" value="DBL_dom_sf"/>
</dbReference>
<feature type="region of interest" description="Disordered" evidence="9">
    <location>
        <begin position="784"/>
        <end position="809"/>
    </location>
</feature>
<evidence type="ECO:0000313" key="13">
    <source>
        <dbReference type="Proteomes" id="UP000789739"/>
    </source>
</evidence>
<reference evidence="12" key="1">
    <citation type="submission" date="2021-06" db="EMBL/GenBank/DDBJ databases">
        <authorList>
            <person name="Kallberg Y."/>
            <person name="Tangrot J."/>
            <person name="Rosling A."/>
        </authorList>
    </citation>
    <scope>NUCLEOTIDE SEQUENCE</scope>
    <source>
        <strain evidence="12">BR232B</strain>
    </source>
</reference>
<dbReference type="EMBL" id="CAJVPI010000215">
    <property type="protein sequence ID" value="CAG8502203.1"/>
    <property type="molecule type" value="Genomic_DNA"/>
</dbReference>
<dbReference type="GO" id="GO:0005737">
    <property type="term" value="C:cytoplasm"/>
    <property type="evidence" value="ECO:0007669"/>
    <property type="project" value="UniProtKB-SubCell"/>
</dbReference>
<feature type="region of interest" description="Disordered" evidence="9">
    <location>
        <begin position="222"/>
        <end position="305"/>
    </location>
</feature>
<dbReference type="AlphaFoldDB" id="A0A9N8ZNF7"/>
<evidence type="ECO:0000256" key="1">
    <source>
        <dbReference type="ARBA" id="ARBA00004496"/>
    </source>
</evidence>
<dbReference type="PROSITE" id="PS50010">
    <property type="entry name" value="DH_2"/>
    <property type="match status" value="1"/>
</dbReference>
<dbReference type="OrthoDB" id="660555at2759"/>
<dbReference type="Proteomes" id="UP000789739">
    <property type="component" value="Unassembled WGS sequence"/>
</dbReference>
<feature type="compositionally biased region" description="Polar residues" evidence="9">
    <location>
        <begin position="794"/>
        <end position="809"/>
    </location>
</feature>
<dbReference type="Gene3D" id="1.20.900.10">
    <property type="entry name" value="Dbl homology (DH) domain"/>
    <property type="match status" value="1"/>
</dbReference>
<comment type="subcellular location">
    <subcellularLocation>
        <location evidence="1">Cytoplasm</location>
    </subcellularLocation>
</comment>
<feature type="region of interest" description="Disordered" evidence="9">
    <location>
        <begin position="116"/>
        <end position="140"/>
    </location>
</feature>
<dbReference type="SMART" id="SM00325">
    <property type="entry name" value="RhoGEF"/>
    <property type="match status" value="1"/>
</dbReference>
<dbReference type="PROSITE" id="PS50178">
    <property type="entry name" value="ZF_FYVE"/>
    <property type="match status" value="1"/>
</dbReference>
<proteinExistence type="predicted"/>
<sequence>MSEQITGKPTPSKIRKTPFVGASDIRVPLKVNTSITHINGISHPMAASPSFRRTMAPGARQSWIIDKHPPVSETESIVQPTPILGITNNSAKSRLSILVQNGSQFRSMISVNTGRLAEREREADDTHEEPELVDEKQVETNELDISDKVEETEQIMSTSTMVQSPASATSLLSSTQYYYMNNVVEGKPMSETLISPSSSMPSTLLGASTRGSLYSDSVSIFSSSPSIKTQNETSTYTNRESHNRHSMPIPSSDTHGSTTPCRRASMPILSSMRSTNDSQRPGSTISTFSTNTNTSTDTAVSSASSSMTDTTHARLSTHAIYSGRLSVRLSRISATTPAQKRQSIALEILTTERHYVECLQLLERLFLRPLVDSLKTSYPILSESCIKGIFSNLKELINVNTELLRELEERIAGIGEKRSSELNLWSNDEDACVGDIFLNLGPFLKMYSIYVNNFNSALALIDEQLKSNPAFAAFLRDIIKTGQCKGLTFQAYLIMPVQRIPRYKLLLEDLLKKTEESHSDYLNLKKAYQVIEHVATFVNETIRQHEMFITMLEIQKSLSGFDEALLVPGRRFIKRGTVNKECRRRHQEREFFLFSDILIYASPALLDDMYNFHRKFDLEDQSGMPSRLSVRKRALQYIQREKESWIEAIREAKDEYLSAKRTLKIADKNVPIQRKDLYKKRVVENYNAPVWVPDSATNKCMNCPEEFTVFRRKHHCRACGKVVCHACSTRNFIIPGTSEREDQVVRACDPCFFTMFPDALQDEDLAPGVQVWNPVSLSNNSTTSVNVIPDHDNTNGNNSASERNITNGDNSVGSRLNPMEEYLFQVQQNRQVFVCTDCLTKKPIDLTLLPQEFLLEFLAEQQTFLGNRRDSIFGTAARLCDVCFLGIDPTHVEVNEAGGGWAVRGQLSPPLTPPPTD</sequence>
<evidence type="ECO:0000259" key="11">
    <source>
        <dbReference type="PROSITE" id="PS50178"/>
    </source>
</evidence>
<dbReference type="SUPFAM" id="SSF50729">
    <property type="entry name" value="PH domain-like"/>
    <property type="match status" value="1"/>
</dbReference>
<keyword evidence="5 7" id="KW-0863">Zinc-finger</keyword>
<dbReference type="Gene3D" id="2.30.29.30">
    <property type="entry name" value="Pleckstrin-homology domain (PH domain)/Phosphotyrosine-binding domain (PTB)"/>
    <property type="match status" value="1"/>
</dbReference>
<dbReference type="InterPro" id="IPR000306">
    <property type="entry name" value="Znf_FYVE"/>
</dbReference>
<dbReference type="GO" id="GO:0005085">
    <property type="term" value="F:guanyl-nucleotide exchange factor activity"/>
    <property type="evidence" value="ECO:0007669"/>
    <property type="project" value="UniProtKB-KW"/>
</dbReference>
<dbReference type="Pfam" id="PF01363">
    <property type="entry name" value="FYVE"/>
    <property type="match status" value="1"/>
</dbReference>
<dbReference type="InterPro" id="IPR011993">
    <property type="entry name" value="PH-like_dom_sf"/>
</dbReference>
<dbReference type="InterPro" id="IPR011011">
    <property type="entry name" value="Znf_FYVE_PHD"/>
</dbReference>
<organism evidence="12 13">
    <name type="scientific">Paraglomus brasilianum</name>
    <dbReference type="NCBI Taxonomy" id="144538"/>
    <lineage>
        <taxon>Eukaryota</taxon>
        <taxon>Fungi</taxon>
        <taxon>Fungi incertae sedis</taxon>
        <taxon>Mucoromycota</taxon>
        <taxon>Glomeromycotina</taxon>
        <taxon>Glomeromycetes</taxon>
        <taxon>Paraglomerales</taxon>
        <taxon>Paraglomeraceae</taxon>
        <taxon>Paraglomus</taxon>
    </lineage>
</organism>
<feature type="domain" description="DH" evidence="10">
    <location>
        <begin position="340"/>
        <end position="541"/>
    </location>
</feature>
<evidence type="ECO:0000256" key="7">
    <source>
        <dbReference type="PROSITE-ProRule" id="PRU00091"/>
    </source>
</evidence>
<feature type="compositionally biased region" description="Polar residues" evidence="9">
    <location>
        <begin position="271"/>
        <end position="282"/>
    </location>
</feature>
<dbReference type="SUPFAM" id="SSF48065">
    <property type="entry name" value="DBL homology domain (DH-domain)"/>
    <property type="match status" value="1"/>
</dbReference>
<dbReference type="InterPro" id="IPR051092">
    <property type="entry name" value="FYVE_RhoGEF_PH"/>
</dbReference>